<dbReference type="CDD" id="cd06849">
    <property type="entry name" value="lipoyl_domain"/>
    <property type="match status" value="1"/>
</dbReference>
<dbReference type="GO" id="GO:0016407">
    <property type="term" value="F:acetyltransferase activity"/>
    <property type="evidence" value="ECO:0007669"/>
    <property type="project" value="TreeGrafter"/>
</dbReference>
<proteinExistence type="inferred from homology"/>
<evidence type="ECO:0000256" key="2">
    <source>
        <dbReference type="ARBA" id="ARBA00007317"/>
    </source>
</evidence>
<evidence type="ECO:0000313" key="10">
    <source>
        <dbReference type="EMBL" id="GGB38306.1"/>
    </source>
</evidence>
<keyword evidence="11" id="KW-1185">Reference proteome</keyword>
<keyword evidence="5 6" id="KW-0012">Acyltransferase</keyword>
<dbReference type="RefSeq" id="WP_088051493.1">
    <property type="nucleotide sequence ID" value="NZ_BMJD01000008.1"/>
</dbReference>
<dbReference type="PANTHER" id="PTHR43178:SF5">
    <property type="entry name" value="LIPOAMIDE ACYLTRANSFERASE COMPONENT OF BRANCHED-CHAIN ALPHA-KETO ACID DEHYDROGENASE COMPLEX, MITOCHONDRIAL"/>
    <property type="match status" value="1"/>
</dbReference>
<dbReference type="Pfam" id="PF02817">
    <property type="entry name" value="E3_binding"/>
    <property type="match status" value="1"/>
</dbReference>
<feature type="compositionally biased region" description="Basic and acidic residues" evidence="7">
    <location>
        <begin position="92"/>
        <end position="102"/>
    </location>
</feature>
<dbReference type="InterPro" id="IPR004167">
    <property type="entry name" value="PSBD"/>
</dbReference>
<evidence type="ECO:0000256" key="5">
    <source>
        <dbReference type="ARBA" id="ARBA00023315"/>
    </source>
</evidence>
<accession>A0A9W5TWP4</accession>
<comment type="cofactor">
    <cofactor evidence="1 6">
        <name>(R)-lipoate</name>
        <dbReference type="ChEBI" id="CHEBI:83088"/>
    </cofactor>
</comment>
<dbReference type="InterPro" id="IPR036625">
    <property type="entry name" value="E3-bd_dom_sf"/>
</dbReference>
<dbReference type="Gene3D" id="2.40.50.100">
    <property type="match status" value="1"/>
</dbReference>
<dbReference type="PROSITE" id="PS51826">
    <property type="entry name" value="PSBD"/>
    <property type="match status" value="1"/>
</dbReference>
<dbReference type="InterPro" id="IPR000089">
    <property type="entry name" value="Biotin_lipoyl"/>
</dbReference>
<organism evidence="10 11">
    <name type="scientific">Lentibacillus populi</name>
    <dbReference type="NCBI Taxonomy" id="1827502"/>
    <lineage>
        <taxon>Bacteria</taxon>
        <taxon>Bacillati</taxon>
        <taxon>Bacillota</taxon>
        <taxon>Bacilli</taxon>
        <taxon>Bacillales</taxon>
        <taxon>Bacillaceae</taxon>
        <taxon>Lentibacillus</taxon>
    </lineage>
</organism>
<dbReference type="PROSITE" id="PS50968">
    <property type="entry name" value="BIOTINYL_LIPOYL"/>
    <property type="match status" value="1"/>
</dbReference>
<keyword evidence="4 6" id="KW-0450">Lipoyl</keyword>
<name>A0A9W5TWP4_9BACI</name>
<evidence type="ECO:0000256" key="3">
    <source>
        <dbReference type="ARBA" id="ARBA00022679"/>
    </source>
</evidence>
<dbReference type="SUPFAM" id="SSF52777">
    <property type="entry name" value="CoA-dependent acyltransferases"/>
    <property type="match status" value="1"/>
</dbReference>
<keyword evidence="3 6" id="KW-0808">Transferase</keyword>
<feature type="region of interest" description="Disordered" evidence="7">
    <location>
        <begin position="168"/>
        <end position="187"/>
    </location>
</feature>
<dbReference type="Proteomes" id="UP000621492">
    <property type="component" value="Unassembled WGS sequence"/>
</dbReference>
<dbReference type="Pfam" id="PF00198">
    <property type="entry name" value="2-oxoacid_dh"/>
    <property type="match status" value="1"/>
</dbReference>
<dbReference type="EC" id="2.3.1.-" evidence="6"/>
<keyword evidence="10" id="KW-0670">Pyruvate</keyword>
<evidence type="ECO:0000256" key="1">
    <source>
        <dbReference type="ARBA" id="ARBA00001938"/>
    </source>
</evidence>
<sequence>MATSIVMPKLGMTMTEGTVVEWLKNPGDPITEGEGVVTISSEKLTNEVEAPASGILLEIKKEVDDEASVGEVIGIIGEKGEKVDTITSASEQIHEDDGEQVKQQKTPASAAGQPDQQVGDSSKKRLRISPAARKKAKALGVDTLQVTGTGPNSRITRRDIEQAAKKAAVQPIEQTDQKQSTASDANIANMSQMRSTIANRMHESLTATAQLTLHRKADINRLLDFQKKLRQEARENDLDLKLTLTVLLARAVTLSLKDNPLMNTHLIDNKLHQYDEVDLGIATALEEGLVVPVVKHAERLPLGDLAKSIQTVTEKARNGTNNELSGSTFTITNLGNQGVEYFTPILNTPESGILGVGTFVDELKLEEEKVISVKKLPLSLTFDHRVLDGAPAAAFLSRIVYYLENPYLLVL</sequence>
<feature type="region of interest" description="Disordered" evidence="7">
    <location>
        <begin position="90"/>
        <end position="128"/>
    </location>
</feature>
<evidence type="ECO:0000256" key="6">
    <source>
        <dbReference type="RuleBase" id="RU003423"/>
    </source>
</evidence>
<feature type="domain" description="Peripheral subunit-binding (PSBD)" evidence="9">
    <location>
        <begin position="127"/>
        <end position="164"/>
    </location>
</feature>
<dbReference type="Gene3D" id="3.30.559.10">
    <property type="entry name" value="Chloramphenicol acetyltransferase-like domain"/>
    <property type="match status" value="1"/>
</dbReference>
<feature type="domain" description="Lipoyl-binding" evidence="8">
    <location>
        <begin position="2"/>
        <end position="77"/>
    </location>
</feature>
<dbReference type="GO" id="GO:0005737">
    <property type="term" value="C:cytoplasm"/>
    <property type="evidence" value="ECO:0007669"/>
    <property type="project" value="TreeGrafter"/>
</dbReference>
<evidence type="ECO:0000256" key="4">
    <source>
        <dbReference type="ARBA" id="ARBA00022823"/>
    </source>
</evidence>
<reference evidence="10" key="2">
    <citation type="submission" date="2020-09" db="EMBL/GenBank/DDBJ databases">
        <authorList>
            <person name="Sun Q."/>
            <person name="Zhou Y."/>
        </authorList>
    </citation>
    <scope>NUCLEOTIDE SEQUENCE</scope>
    <source>
        <strain evidence="10">CGMCC 1.15454</strain>
    </source>
</reference>
<comment type="caution">
    <text evidence="10">The sequence shown here is derived from an EMBL/GenBank/DDBJ whole genome shotgun (WGS) entry which is preliminary data.</text>
</comment>
<evidence type="ECO:0000313" key="11">
    <source>
        <dbReference type="Proteomes" id="UP000621492"/>
    </source>
</evidence>
<dbReference type="InterPro" id="IPR001078">
    <property type="entry name" value="2-oxoacid_DH_actylTfrase"/>
</dbReference>
<dbReference type="EMBL" id="BMJD01000008">
    <property type="protein sequence ID" value="GGB38306.1"/>
    <property type="molecule type" value="Genomic_DNA"/>
</dbReference>
<dbReference type="InterPro" id="IPR050743">
    <property type="entry name" value="2-oxoacid_DH_E2_comp"/>
</dbReference>
<dbReference type="Pfam" id="PF00364">
    <property type="entry name" value="Biotin_lipoyl"/>
    <property type="match status" value="1"/>
</dbReference>
<dbReference type="GO" id="GO:0031405">
    <property type="term" value="F:lipoic acid binding"/>
    <property type="evidence" value="ECO:0007669"/>
    <property type="project" value="TreeGrafter"/>
</dbReference>
<protein>
    <recommendedName>
        <fullName evidence="6">Dihydrolipoamide acetyltransferase component of pyruvate dehydrogenase complex</fullName>
        <ecNumber evidence="6">2.3.1.-</ecNumber>
    </recommendedName>
</protein>
<gene>
    <name evidence="10" type="ORF">GCM10011409_14750</name>
</gene>
<evidence type="ECO:0000259" key="9">
    <source>
        <dbReference type="PROSITE" id="PS51826"/>
    </source>
</evidence>
<reference evidence="10" key="1">
    <citation type="journal article" date="2014" name="Int. J. Syst. Evol. Microbiol.">
        <title>Complete genome sequence of Corynebacterium casei LMG S-19264T (=DSM 44701T), isolated from a smear-ripened cheese.</title>
        <authorList>
            <consortium name="US DOE Joint Genome Institute (JGI-PGF)"/>
            <person name="Walter F."/>
            <person name="Albersmeier A."/>
            <person name="Kalinowski J."/>
            <person name="Ruckert C."/>
        </authorList>
    </citation>
    <scope>NUCLEOTIDE SEQUENCE</scope>
    <source>
        <strain evidence="10">CGMCC 1.15454</strain>
    </source>
</reference>
<comment type="similarity">
    <text evidence="2 6">Belongs to the 2-oxoacid dehydrogenase family.</text>
</comment>
<feature type="compositionally biased region" description="Polar residues" evidence="7">
    <location>
        <begin position="172"/>
        <end position="187"/>
    </location>
</feature>
<evidence type="ECO:0000256" key="7">
    <source>
        <dbReference type="SAM" id="MobiDB-lite"/>
    </source>
</evidence>
<dbReference type="InterPro" id="IPR011053">
    <property type="entry name" value="Single_hybrid_motif"/>
</dbReference>
<evidence type="ECO:0000259" key="8">
    <source>
        <dbReference type="PROSITE" id="PS50968"/>
    </source>
</evidence>
<dbReference type="SUPFAM" id="SSF51230">
    <property type="entry name" value="Single hybrid motif"/>
    <property type="match status" value="1"/>
</dbReference>
<dbReference type="SUPFAM" id="SSF47005">
    <property type="entry name" value="Peripheral subunit-binding domain of 2-oxo acid dehydrogenase complex"/>
    <property type="match status" value="1"/>
</dbReference>
<dbReference type="InterPro" id="IPR023213">
    <property type="entry name" value="CAT-like_dom_sf"/>
</dbReference>
<dbReference type="Gene3D" id="4.10.320.10">
    <property type="entry name" value="E3-binding domain"/>
    <property type="match status" value="1"/>
</dbReference>
<dbReference type="PANTHER" id="PTHR43178">
    <property type="entry name" value="DIHYDROLIPOAMIDE ACETYLTRANSFERASE COMPONENT OF PYRUVATE DEHYDROGENASE COMPLEX"/>
    <property type="match status" value="1"/>
</dbReference>
<dbReference type="AlphaFoldDB" id="A0A9W5TWP4"/>